<dbReference type="InterPro" id="IPR006603">
    <property type="entry name" value="PQ-loop_rpt"/>
</dbReference>
<keyword evidence="5" id="KW-0677">Repeat</keyword>
<evidence type="ECO:0000256" key="9">
    <source>
        <dbReference type="SAM" id="Phobius"/>
    </source>
</evidence>
<dbReference type="NCBIfam" id="TIGR00951">
    <property type="entry name" value="2A43"/>
    <property type="match status" value="1"/>
</dbReference>
<sequence>MKILHKPTLNQERCETERADFKRHCSISRLIFGTFNPGIFTVAFGLAFSLCVSLVTAQKLQVSTKDLFFNYKDTAYFSVYLNRPVSDDITLSFTYENGDILNCLPNNLTILANSNSTLNYNVTAKEAGHTTIRADANPNYTDVSDAFVRVKVYKDKSLLILSSVFGWLYFIAWTVSFYPQLLLNWKRKSVVGLSFDYVALNMVGYIYYSVFNICLKHIHAVRTEYFELFPTGVIPVDLNDIFFACHAVFATFVNMVQCFMYEKNNQKVSLVVTVFLILSFIGAAIFLVIVLLGFVKSYPWLFLLYYLSYVYLVISMINYVPQLFFQCKRRSTVGWSIEATFLDISGGILSILQMVINAYNFDDWIAIFGNFIKFGSGLVSVLCDILLFIQHYYMFSNHYKKIELNIQSDGID</sequence>
<keyword evidence="7 9" id="KW-0472">Membrane</keyword>
<evidence type="ECO:0000313" key="11">
    <source>
        <dbReference type="RefSeq" id="XP_022255232.1"/>
    </source>
</evidence>
<feature type="transmembrane region" description="Helical" evidence="9">
    <location>
        <begin position="268"/>
        <end position="294"/>
    </location>
</feature>
<evidence type="ECO:0000256" key="3">
    <source>
        <dbReference type="ARBA" id="ARBA00022448"/>
    </source>
</evidence>
<dbReference type="Pfam" id="PF04193">
    <property type="entry name" value="PQ-loop"/>
    <property type="match status" value="2"/>
</dbReference>
<evidence type="ECO:0000256" key="7">
    <source>
        <dbReference type="ARBA" id="ARBA00023136"/>
    </source>
</evidence>
<dbReference type="PANTHER" id="PTHR13131">
    <property type="entry name" value="CYSTINOSIN"/>
    <property type="match status" value="1"/>
</dbReference>
<feature type="transmembrane region" description="Helical" evidence="9">
    <location>
        <begin position="300"/>
        <end position="320"/>
    </location>
</feature>
<comment type="similarity">
    <text evidence="2">Belongs to the cystinosin family.</text>
</comment>
<comment type="catalytic activity">
    <reaction evidence="8">
        <text>L-cystine(out) + H(+)(out) = L-cystine(in) + H(+)(in)</text>
        <dbReference type="Rhea" id="RHEA:66172"/>
        <dbReference type="ChEBI" id="CHEBI:15378"/>
        <dbReference type="ChEBI" id="CHEBI:35491"/>
    </reaction>
    <physiologicalReaction direction="left-to-right" evidence="8">
        <dbReference type="Rhea" id="RHEA:66173"/>
    </physiologicalReaction>
</comment>
<dbReference type="GeneID" id="111088707"/>
<keyword evidence="3" id="KW-0813">Transport</keyword>
<feature type="transmembrane region" description="Helical" evidence="9">
    <location>
        <begin position="38"/>
        <end position="57"/>
    </location>
</feature>
<dbReference type="Proteomes" id="UP000694941">
    <property type="component" value="Unplaced"/>
</dbReference>
<keyword evidence="4 9" id="KW-0812">Transmembrane</keyword>
<dbReference type="Gene3D" id="1.20.1280.290">
    <property type="match status" value="1"/>
</dbReference>
<protein>
    <submittedName>
        <fullName evidence="11">Cystinosin homolog</fullName>
    </submittedName>
</protein>
<evidence type="ECO:0000256" key="4">
    <source>
        <dbReference type="ARBA" id="ARBA00022692"/>
    </source>
</evidence>
<feature type="transmembrane region" description="Helical" evidence="9">
    <location>
        <begin position="365"/>
        <end position="389"/>
    </location>
</feature>
<feature type="transmembrane region" description="Helical" evidence="9">
    <location>
        <begin position="341"/>
        <end position="359"/>
    </location>
</feature>
<reference evidence="11" key="1">
    <citation type="submission" date="2025-08" db="UniProtKB">
        <authorList>
            <consortium name="RefSeq"/>
        </authorList>
    </citation>
    <scope>IDENTIFICATION</scope>
    <source>
        <tissue evidence="11">Muscle</tissue>
    </source>
</reference>
<keyword evidence="6 9" id="KW-1133">Transmembrane helix</keyword>
<accession>A0ABM1TH76</accession>
<dbReference type="SMART" id="SM00679">
    <property type="entry name" value="CTNS"/>
    <property type="match status" value="2"/>
</dbReference>
<organism evidence="10 11">
    <name type="scientific">Limulus polyphemus</name>
    <name type="common">Atlantic horseshoe crab</name>
    <dbReference type="NCBI Taxonomy" id="6850"/>
    <lineage>
        <taxon>Eukaryota</taxon>
        <taxon>Metazoa</taxon>
        <taxon>Ecdysozoa</taxon>
        <taxon>Arthropoda</taxon>
        <taxon>Chelicerata</taxon>
        <taxon>Merostomata</taxon>
        <taxon>Xiphosura</taxon>
        <taxon>Limulidae</taxon>
        <taxon>Limulus</taxon>
    </lineage>
</organism>
<gene>
    <name evidence="11" type="primary">LOC111088707</name>
</gene>
<evidence type="ECO:0000256" key="1">
    <source>
        <dbReference type="ARBA" id="ARBA00004127"/>
    </source>
</evidence>
<dbReference type="PANTHER" id="PTHR13131:SF5">
    <property type="entry name" value="CYSTINOSIN"/>
    <property type="match status" value="1"/>
</dbReference>
<evidence type="ECO:0000256" key="2">
    <source>
        <dbReference type="ARBA" id="ARBA00006855"/>
    </source>
</evidence>
<evidence type="ECO:0000256" key="8">
    <source>
        <dbReference type="ARBA" id="ARBA00048473"/>
    </source>
</evidence>
<dbReference type="InterPro" id="IPR005282">
    <property type="entry name" value="LC_transporter"/>
</dbReference>
<proteinExistence type="inferred from homology"/>
<evidence type="ECO:0000313" key="10">
    <source>
        <dbReference type="Proteomes" id="UP000694941"/>
    </source>
</evidence>
<name>A0ABM1TH76_LIMPO</name>
<keyword evidence="10" id="KW-1185">Reference proteome</keyword>
<feature type="transmembrane region" description="Helical" evidence="9">
    <location>
        <begin position="158"/>
        <end position="178"/>
    </location>
</feature>
<evidence type="ECO:0000256" key="5">
    <source>
        <dbReference type="ARBA" id="ARBA00022737"/>
    </source>
</evidence>
<comment type="subcellular location">
    <subcellularLocation>
        <location evidence="1">Endomembrane system</location>
        <topology evidence="1">Multi-pass membrane protein</topology>
    </subcellularLocation>
</comment>
<evidence type="ECO:0000256" key="6">
    <source>
        <dbReference type="ARBA" id="ARBA00022989"/>
    </source>
</evidence>
<dbReference type="RefSeq" id="XP_022255232.1">
    <property type="nucleotide sequence ID" value="XM_022399524.1"/>
</dbReference>